<evidence type="ECO:0000313" key="14">
    <source>
        <dbReference type="Proteomes" id="UP001591681"/>
    </source>
</evidence>
<dbReference type="GO" id="GO:0015630">
    <property type="term" value="C:microtubule cytoskeleton"/>
    <property type="evidence" value="ECO:0007669"/>
    <property type="project" value="UniProtKB-UniRule"/>
</dbReference>
<evidence type="ECO:0000256" key="12">
    <source>
        <dbReference type="SAM" id="Coils"/>
    </source>
</evidence>
<organism evidence="13 14">
    <name type="scientific">Coilia grayii</name>
    <name type="common">Gray's grenadier anchovy</name>
    <dbReference type="NCBI Taxonomy" id="363190"/>
    <lineage>
        <taxon>Eukaryota</taxon>
        <taxon>Metazoa</taxon>
        <taxon>Chordata</taxon>
        <taxon>Craniata</taxon>
        <taxon>Vertebrata</taxon>
        <taxon>Euteleostomi</taxon>
        <taxon>Actinopterygii</taxon>
        <taxon>Neopterygii</taxon>
        <taxon>Teleostei</taxon>
        <taxon>Clupei</taxon>
        <taxon>Clupeiformes</taxon>
        <taxon>Clupeoidei</taxon>
        <taxon>Engraulidae</taxon>
        <taxon>Coilinae</taxon>
        <taxon>Coilia</taxon>
    </lineage>
</organism>
<comment type="similarity">
    <text evidence="2 11">Belongs to the tektin family.</text>
</comment>
<feature type="coiled-coil region" evidence="12">
    <location>
        <begin position="336"/>
        <end position="377"/>
    </location>
</feature>
<gene>
    <name evidence="13" type="ORF">ACEWY4_008246</name>
</gene>
<comment type="subcellular location">
    <subcellularLocation>
        <location evidence="11">Cytoplasm</location>
        <location evidence="11">Cytoskeleton</location>
        <location evidence="11">Cilium axoneme</location>
    </subcellularLocation>
    <subcellularLocation>
        <location evidence="1">Cytoplasm</location>
        <location evidence="1">Cytoskeleton</location>
        <location evidence="1">Flagellum axoneme</location>
    </subcellularLocation>
</comment>
<feature type="coiled-coil region" evidence="12">
    <location>
        <begin position="27"/>
        <end position="61"/>
    </location>
</feature>
<dbReference type="GO" id="GO:0005930">
    <property type="term" value="C:axoneme"/>
    <property type="evidence" value="ECO:0007669"/>
    <property type="project" value="UniProtKB-SubCell"/>
</dbReference>
<dbReference type="EMBL" id="JBHFQA010000007">
    <property type="protein sequence ID" value="KAL2096098.1"/>
    <property type="molecule type" value="Genomic_DNA"/>
</dbReference>
<evidence type="ECO:0000256" key="2">
    <source>
        <dbReference type="ARBA" id="ARBA00007209"/>
    </source>
</evidence>
<dbReference type="PANTHER" id="PTHR19960">
    <property type="entry name" value="TEKTIN"/>
    <property type="match status" value="1"/>
</dbReference>
<dbReference type="InterPro" id="IPR000435">
    <property type="entry name" value="Tektins"/>
</dbReference>
<evidence type="ECO:0000256" key="7">
    <source>
        <dbReference type="ARBA" id="ARBA00023212"/>
    </source>
</evidence>
<reference evidence="13 14" key="1">
    <citation type="submission" date="2024-09" db="EMBL/GenBank/DDBJ databases">
        <title>A chromosome-level genome assembly of Gray's grenadier anchovy, Coilia grayii.</title>
        <authorList>
            <person name="Fu Z."/>
        </authorList>
    </citation>
    <scope>NUCLEOTIDE SEQUENCE [LARGE SCALE GENOMIC DNA]</scope>
    <source>
        <strain evidence="13">G4</strain>
        <tissue evidence="13">Muscle</tissue>
    </source>
</reference>
<dbReference type="Proteomes" id="UP001591681">
    <property type="component" value="Unassembled WGS sequence"/>
</dbReference>
<comment type="caution">
    <text evidence="13">The sequence shown here is derived from an EMBL/GenBank/DDBJ whole genome shotgun (WGS) entry which is preliminary data.</text>
</comment>
<evidence type="ECO:0000256" key="1">
    <source>
        <dbReference type="ARBA" id="ARBA00004611"/>
    </source>
</evidence>
<proteinExistence type="inferred from homology"/>
<evidence type="ECO:0000256" key="6">
    <source>
        <dbReference type="ARBA" id="ARBA00023069"/>
    </source>
</evidence>
<dbReference type="GO" id="GO:0060294">
    <property type="term" value="P:cilium movement involved in cell motility"/>
    <property type="evidence" value="ECO:0007669"/>
    <property type="project" value="UniProtKB-UniRule"/>
</dbReference>
<dbReference type="PRINTS" id="PR00511">
    <property type="entry name" value="TEKTIN"/>
</dbReference>
<keyword evidence="7" id="KW-0206">Cytoskeleton</keyword>
<keyword evidence="3" id="KW-0963">Cytoplasm</keyword>
<evidence type="ECO:0000313" key="13">
    <source>
        <dbReference type="EMBL" id="KAL2096098.1"/>
    </source>
</evidence>
<comment type="subunit">
    <text evidence="10">Microtubule inner protein component of sperm flagellar doublet microtubules.</text>
</comment>
<dbReference type="AlphaFoldDB" id="A0ABD1KAD1"/>
<dbReference type="GO" id="GO:0060271">
    <property type="term" value="P:cilium assembly"/>
    <property type="evidence" value="ECO:0007669"/>
    <property type="project" value="UniProtKB-UniRule"/>
</dbReference>
<evidence type="ECO:0000256" key="8">
    <source>
        <dbReference type="ARBA" id="ARBA00023273"/>
    </source>
</evidence>
<evidence type="ECO:0000256" key="4">
    <source>
        <dbReference type="ARBA" id="ARBA00022846"/>
    </source>
</evidence>
<keyword evidence="4 11" id="KW-0282">Flagellum</keyword>
<keyword evidence="6 11" id="KW-0969">Cilium</keyword>
<comment type="function">
    <text evidence="9">Microtubule inner protein (MIP) part of the dynein-decorated doublet microtubules (DMTs) in cilia and flagellar axoneme. Forms filamentous polymers in the walls of ciliary and flagellar microtubules.</text>
</comment>
<keyword evidence="14" id="KW-1185">Reference proteome</keyword>
<evidence type="ECO:0000256" key="3">
    <source>
        <dbReference type="ARBA" id="ARBA00022490"/>
    </source>
</evidence>
<sequence length="404" mass="46211">MSRLVEPSPKFLPHEWRHGNNVQYRNAESERARSERLTAESERLIEQCEKATKRMQDEASKRLEQRIHDIKYWKLELDRKLDEVVRETENLITCKSRVQRALESCSEPLRVTIQCLIEREKRMGIDLVHDEVEQELMKEREVIEGVASLLQRTLEQTNEQIRLNRSAKFYLEKDLQDKFKAEKIDDFCAILTSTYPNTEGAAGGSADSLAGNLVTPDEWETFSDINILKAEKERTNSATLRSLVENLLQQTATDMSTQHKATGASLDMNVQTIKTAKATLEDHLSKVLAELASQERNVEALRVAIADKEGPLRVAQTRLSARSLRPNVELCHDSAQSQLLREVQELTHQISSLREALGEAEIELRALARRQLALEEEIQSKGHALYIDEVICIQLRQPIAIHNF</sequence>
<feature type="coiled-coil region" evidence="12">
    <location>
        <begin position="277"/>
        <end position="304"/>
    </location>
</feature>
<keyword evidence="5 12" id="KW-0175">Coiled coil</keyword>
<evidence type="ECO:0000256" key="10">
    <source>
        <dbReference type="ARBA" id="ARBA00046435"/>
    </source>
</evidence>
<dbReference type="InterPro" id="IPR048256">
    <property type="entry name" value="Tektin-like"/>
</dbReference>
<keyword evidence="8 11" id="KW-0966">Cell projection</keyword>
<evidence type="ECO:0000256" key="9">
    <source>
        <dbReference type="ARBA" id="ARBA00045224"/>
    </source>
</evidence>
<protein>
    <recommendedName>
        <fullName evidence="11">Tektin</fullName>
    </recommendedName>
</protein>
<evidence type="ECO:0000256" key="5">
    <source>
        <dbReference type="ARBA" id="ARBA00023054"/>
    </source>
</evidence>
<evidence type="ECO:0000256" key="11">
    <source>
        <dbReference type="RuleBase" id="RU367040"/>
    </source>
</evidence>
<dbReference type="PANTHER" id="PTHR19960:SF25">
    <property type="entry name" value="TEKTIN-1"/>
    <property type="match status" value="1"/>
</dbReference>
<accession>A0ABD1KAD1</accession>
<name>A0ABD1KAD1_9TELE</name>
<dbReference type="Pfam" id="PF03148">
    <property type="entry name" value="Tektin"/>
    <property type="match status" value="1"/>
</dbReference>